<organism evidence="1 2">
    <name type="scientific">Allorhodopirellula solitaria</name>
    <dbReference type="NCBI Taxonomy" id="2527987"/>
    <lineage>
        <taxon>Bacteria</taxon>
        <taxon>Pseudomonadati</taxon>
        <taxon>Planctomycetota</taxon>
        <taxon>Planctomycetia</taxon>
        <taxon>Pirellulales</taxon>
        <taxon>Pirellulaceae</taxon>
        <taxon>Allorhodopirellula</taxon>
    </lineage>
</organism>
<protein>
    <submittedName>
        <fullName evidence="1">Uncharacterized protein</fullName>
    </submittedName>
</protein>
<comment type="caution">
    <text evidence="1">The sequence shown here is derived from an EMBL/GenBank/DDBJ whole genome shotgun (WGS) entry which is preliminary data.</text>
</comment>
<dbReference type="AlphaFoldDB" id="A0A5C5X196"/>
<proteinExistence type="predicted"/>
<sequence length="93" mass="10149">MRRQVTSLLLPVNSPLAIVRPSRPFAAAARQRPAHVEAMRLFSALVATIGLAFANPMEVTCREGIEIRPLRTSLGLLIAIVRSIDTGFPLRST</sequence>
<dbReference type="Proteomes" id="UP000318053">
    <property type="component" value="Unassembled WGS sequence"/>
</dbReference>
<evidence type="ECO:0000313" key="2">
    <source>
        <dbReference type="Proteomes" id="UP000318053"/>
    </source>
</evidence>
<accession>A0A5C5X196</accession>
<gene>
    <name evidence="1" type="ORF">CA85_47370</name>
</gene>
<name>A0A5C5X196_9BACT</name>
<reference evidence="1 2" key="1">
    <citation type="submission" date="2019-02" db="EMBL/GenBank/DDBJ databases">
        <title>Deep-cultivation of Planctomycetes and their phenomic and genomic characterization uncovers novel biology.</title>
        <authorList>
            <person name="Wiegand S."/>
            <person name="Jogler M."/>
            <person name="Boedeker C."/>
            <person name="Pinto D."/>
            <person name="Vollmers J."/>
            <person name="Rivas-Marin E."/>
            <person name="Kohn T."/>
            <person name="Peeters S.H."/>
            <person name="Heuer A."/>
            <person name="Rast P."/>
            <person name="Oberbeckmann S."/>
            <person name="Bunk B."/>
            <person name="Jeske O."/>
            <person name="Meyerdierks A."/>
            <person name="Storesund J.E."/>
            <person name="Kallscheuer N."/>
            <person name="Luecker S."/>
            <person name="Lage O.M."/>
            <person name="Pohl T."/>
            <person name="Merkel B.J."/>
            <person name="Hornburger P."/>
            <person name="Mueller R.-W."/>
            <person name="Bruemmer F."/>
            <person name="Labrenz M."/>
            <person name="Spormann A.M."/>
            <person name="Op Den Camp H."/>
            <person name="Overmann J."/>
            <person name="Amann R."/>
            <person name="Jetten M.S.M."/>
            <person name="Mascher T."/>
            <person name="Medema M.H."/>
            <person name="Devos D.P."/>
            <person name="Kaster A.-K."/>
            <person name="Ovreas L."/>
            <person name="Rohde M."/>
            <person name="Galperin M.Y."/>
            <person name="Jogler C."/>
        </authorList>
    </citation>
    <scope>NUCLEOTIDE SEQUENCE [LARGE SCALE GENOMIC DNA]</scope>
    <source>
        <strain evidence="1 2">CA85</strain>
    </source>
</reference>
<keyword evidence="2" id="KW-1185">Reference proteome</keyword>
<evidence type="ECO:0000313" key="1">
    <source>
        <dbReference type="EMBL" id="TWT55925.1"/>
    </source>
</evidence>
<dbReference type="EMBL" id="SJPK01000020">
    <property type="protein sequence ID" value="TWT55925.1"/>
    <property type="molecule type" value="Genomic_DNA"/>
</dbReference>